<dbReference type="InterPro" id="IPR027417">
    <property type="entry name" value="P-loop_NTPase"/>
</dbReference>
<keyword evidence="6 8" id="KW-0472">Membrane</keyword>
<feature type="domain" description="Polysaccharide chain length determinant N-terminal" evidence="9">
    <location>
        <begin position="23"/>
        <end position="70"/>
    </location>
</feature>
<keyword evidence="3" id="KW-1003">Cell membrane</keyword>
<evidence type="ECO:0000256" key="2">
    <source>
        <dbReference type="ARBA" id="ARBA00006683"/>
    </source>
</evidence>
<dbReference type="Pfam" id="PF02706">
    <property type="entry name" value="Wzz"/>
    <property type="match status" value="1"/>
</dbReference>
<dbReference type="Gene3D" id="3.40.50.300">
    <property type="entry name" value="P-loop containing nucleotide triphosphate hydrolases"/>
    <property type="match status" value="1"/>
</dbReference>
<comment type="caution">
    <text evidence="10">The sequence shown here is derived from an EMBL/GenBank/DDBJ whole genome shotgun (WGS) entry which is preliminary data.</text>
</comment>
<comment type="similarity">
    <text evidence="2">Belongs to the CpsC/CapA family.</text>
</comment>
<proteinExistence type="inferred from homology"/>
<feature type="region of interest" description="Disordered" evidence="7">
    <location>
        <begin position="380"/>
        <end position="399"/>
    </location>
</feature>
<evidence type="ECO:0000256" key="7">
    <source>
        <dbReference type="SAM" id="MobiDB-lite"/>
    </source>
</evidence>
<feature type="region of interest" description="Disordered" evidence="7">
    <location>
        <begin position="188"/>
        <end position="210"/>
    </location>
</feature>
<evidence type="ECO:0000256" key="8">
    <source>
        <dbReference type="SAM" id="Phobius"/>
    </source>
</evidence>
<feature type="transmembrane region" description="Helical" evidence="8">
    <location>
        <begin position="38"/>
        <end position="61"/>
    </location>
</feature>
<evidence type="ECO:0000256" key="5">
    <source>
        <dbReference type="ARBA" id="ARBA00022989"/>
    </source>
</evidence>
<evidence type="ECO:0000313" key="11">
    <source>
        <dbReference type="Proteomes" id="UP000614996"/>
    </source>
</evidence>
<evidence type="ECO:0000256" key="4">
    <source>
        <dbReference type="ARBA" id="ARBA00022692"/>
    </source>
</evidence>
<dbReference type="InterPro" id="IPR050445">
    <property type="entry name" value="Bact_polysacc_biosynth/exp"/>
</dbReference>
<evidence type="ECO:0000256" key="3">
    <source>
        <dbReference type="ARBA" id="ARBA00022475"/>
    </source>
</evidence>
<keyword evidence="4 8" id="KW-0812">Transmembrane</keyword>
<reference evidence="11" key="1">
    <citation type="journal article" date="2021" name="Int. J. Syst. Evol. Microbiol.">
        <title>Actinocatenispora comari sp. nov., an endophytic actinomycete isolated from aerial parts of Comarum salesowianum.</title>
        <authorList>
            <person name="Oyunbileg N."/>
            <person name="Iizaka Y."/>
            <person name="Hamada M."/>
            <person name="Davaapurev B.O."/>
            <person name="Fukumoto A."/>
            <person name="Tsetseg B."/>
            <person name="Kato F."/>
            <person name="Tamura T."/>
            <person name="Batkhuu J."/>
            <person name="Anzai Y."/>
        </authorList>
    </citation>
    <scope>NUCLEOTIDE SEQUENCE [LARGE SCALE GENOMIC DNA]</scope>
    <source>
        <strain evidence="11">NUM-2625</strain>
    </source>
</reference>
<dbReference type="InterPro" id="IPR003856">
    <property type="entry name" value="LPS_length_determ_N"/>
</dbReference>
<name>A0A8J4AKA2_9ACTN</name>
<keyword evidence="11" id="KW-1185">Reference proteome</keyword>
<gene>
    <name evidence="10" type="ORF">NUM_65860</name>
</gene>
<accession>A0A8J4AKA2</accession>
<dbReference type="GO" id="GO:0005886">
    <property type="term" value="C:plasma membrane"/>
    <property type="evidence" value="ECO:0007669"/>
    <property type="project" value="UniProtKB-SubCell"/>
</dbReference>
<dbReference type="EMBL" id="BOPO01000133">
    <property type="protein sequence ID" value="GIL31332.1"/>
    <property type="molecule type" value="Genomic_DNA"/>
</dbReference>
<comment type="subcellular location">
    <subcellularLocation>
        <location evidence="1">Cell membrane</location>
        <topology evidence="1">Multi-pass membrane protein</topology>
    </subcellularLocation>
</comment>
<evidence type="ECO:0000313" key="10">
    <source>
        <dbReference type="EMBL" id="GIL31332.1"/>
    </source>
</evidence>
<dbReference type="AlphaFoldDB" id="A0A8J4AKA2"/>
<sequence length="573" mass="59245">MSDRLGTRDIPYGDADPAATPTMTLTQLLAVPRRRWRWVLACALLGVAAVAGYLTLLPATYTATAVVTVRAVVTDPFSYPGPGADRAVNMNVETGIATGSRVADAVAKATGSSRAAVDDALKVEVPVGGQVLRFEYAARSSADAIRGSNAAARAYLQVRRDDYRDQQQRRLAGYDATLKKLNSKLDAAEKDASKNGQVGQNGGTGNDTTRALNDQISTVTERRADVAAIDLTPGTLTSPAAAPVPSNHDRPLLFGLAGLLGGALLGAAASFVRESTDRRVRGAADVTIAVAAPLLGVVRRGNRTPARARHADVDHVALAVARLGADGRPVMLLSARDDEGRADLSADVAVALAGFGRDVFLGDVVGTGSELCARVRGASTGRPRDSVRVDPSADANTPTPERIAAQRATADRIAGQRTGTDRGTLEAAADLTDTVQLPAMRLAEGSADRGTVRAPVNGTPRRIVSIRPDSDDALSARPIPVVPVGKGTVAVGPAGAAPHDAGLVLLDAPPLDDDARGVRMLADAQGVQLVHAAAAVLVAVPHRTKLAELRRAADRLATAGCPVSGVVLVRGRP</sequence>
<dbReference type="PANTHER" id="PTHR32309:SF31">
    <property type="entry name" value="CAPSULAR EXOPOLYSACCHARIDE FAMILY"/>
    <property type="match status" value="1"/>
</dbReference>
<organism evidence="10 11">
    <name type="scientific">Actinocatenispora comari</name>
    <dbReference type="NCBI Taxonomy" id="2807577"/>
    <lineage>
        <taxon>Bacteria</taxon>
        <taxon>Bacillati</taxon>
        <taxon>Actinomycetota</taxon>
        <taxon>Actinomycetes</taxon>
        <taxon>Micromonosporales</taxon>
        <taxon>Micromonosporaceae</taxon>
        <taxon>Actinocatenispora</taxon>
    </lineage>
</organism>
<dbReference type="RefSeq" id="WP_207128901.1">
    <property type="nucleotide sequence ID" value="NZ_BOPO01000133.1"/>
</dbReference>
<dbReference type="Proteomes" id="UP000614996">
    <property type="component" value="Unassembled WGS sequence"/>
</dbReference>
<evidence type="ECO:0000256" key="6">
    <source>
        <dbReference type="ARBA" id="ARBA00023136"/>
    </source>
</evidence>
<evidence type="ECO:0000256" key="1">
    <source>
        <dbReference type="ARBA" id="ARBA00004651"/>
    </source>
</evidence>
<keyword evidence="5 8" id="KW-1133">Transmembrane helix</keyword>
<evidence type="ECO:0000259" key="9">
    <source>
        <dbReference type="Pfam" id="PF02706"/>
    </source>
</evidence>
<protein>
    <recommendedName>
        <fullName evidence="9">Polysaccharide chain length determinant N-terminal domain-containing protein</fullName>
    </recommendedName>
</protein>
<dbReference type="PANTHER" id="PTHR32309">
    <property type="entry name" value="TYROSINE-PROTEIN KINASE"/>
    <property type="match status" value="1"/>
</dbReference>